<proteinExistence type="predicted"/>
<dbReference type="InterPro" id="IPR048764">
    <property type="entry name" value="PylC_N"/>
</dbReference>
<dbReference type="SMART" id="SM00858">
    <property type="entry name" value="SAF"/>
    <property type="match status" value="1"/>
</dbReference>
<feature type="domain" description="ATP-grasp" evidence="3">
    <location>
        <begin position="446"/>
        <end position="640"/>
    </location>
</feature>
<dbReference type="GO" id="GO:0046872">
    <property type="term" value="F:metal ion binding"/>
    <property type="evidence" value="ECO:0007669"/>
    <property type="project" value="InterPro"/>
</dbReference>
<keyword evidence="1" id="KW-0067">ATP-binding</keyword>
<dbReference type="KEGG" id="tmk:QGN29_08245"/>
<gene>
    <name evidence="4" type="primary">pseI</name>
    <name evidence="4" type="ORF">QGN29_08245</name>
</gene>
<dbReference type="Gene3D" id="3.30.470.20">
    <property type="entry name" value="ATP-grasp fold, B domain"/>
    <property type="match status" value="1"/>
</dbReference>
<evidence type="ECO:0000259" key="3">
    <source>
        <dbReference type="PROSITE" id="PS50975"/>
    </source>
</evidence>
<dbReference type="Pfam" id="PF08666">
    <property type="entry name" value="SAF"/>
    <property type="match status" value="1"/>
</dbReference>
<dbReference type="Pfam" id="PF15632">
    <property type="entry name" value="ATPgrasp_Ter"/>
    <property type="match status" value="1"/>
</dbReference>
<keyword evidence="4" id="KW-0808">Transferase</keyword>
<reference evidence="4" key="1">
    <citation type="submission" date="2023-04" db="EMBL/GenBank/DDBJ databases">
        <title>Complete genome sequence of Temperatibacter marinus.</title>
        <authorList>
            <person name="Rong J.-C."/>
            <person name="Yi M.-L."/>
            <person name="Zhao Q."/>
        </authorList>
    </citation>
    <scope>NUCLEOTIDE SEQUENCE</scope>
    <source>
        <strain evidence="4">NBRC 110045</strain>
    </source>
</reference>
<dbReference type="GO" id="GO:0016051">
    <property type="term" value="P:carbohydrate biosynthetic process"/>
    <property type="evidence" value="ECO:0007669"/>
    <property type="project" value="InterPro"/>
</dbReference>
<accession>A0AA52EED9</accession>
<dbReference type="SUPFAM" id="SSF51569">
    <property type="entry name" value="Aldolase"/>
    <property type="match status" value="1"/>
</dbReference>
<name>A0AA52EED9_9PROT</name>
<dbReference type="Gene3D" id="3.30.1490.20">
    <property type="entry name" value="ATP-grasp fold, A domain"/>
    <property type="match status" value="1"/>
</dbReference>
<sequence length="671" mass="74872">MLSFNKTLTIAGRTIAQNTPPLIIAELSGNHGGSLSQALALLDQCAAQGVEMVKFQTYEASTITLDCDRPEFVVQTELWKDRKLYDLYKEAQTPFDWHPALFNHARKLGMIPISSPFDRSAVDLLESLDCPAYKIASCEMSDFDLLRTVAKTGKPIILSTGASSIQEIEESLTFLADLNVRNVCLLHCISNYPTRAKQANLASIQHLADKFNILVGFSDHTEGLTIPTAAVALGSVIIEKHVRLDEDTESIDSAFSLQASKIKKLIKACNRSWKALGAARVMPFESEVDTLRFKRSLYITEDINKGDLFSHTSVKSLRPSGGMHTKYLPQIIGKAATKDLKRATPLEHHMIEGWAQKKNILITSASNKWILITLFKKSALRKGLKVYTADMNPECKGQKYGDEFIQLPADNDPDYKQALFQACKENHIGMIIPTRDGELAFFASIKEDLNEAGIFLPMPSKEHVETCIDKLAFYKHCLNHDMPVAQKIAPDQVRKFPVFVRHRTGAAGQHAELIHDLSELQAFPDLENSIIQPYIEAPEYSCDILSDMNGKALHVIVRERLKIKKGESRKSLIVNKQNIATLAKKCADSLSLKGHSLVQIFDHPHKGPLLIEVNARFGGCSYLSVTGGLDSPKHLIDMMLGQFKPDTDFKTFYGLESHRKGKNITYKHKSL</sequence>
<keyword evidence="5" id="KW-1185">Reference proteome</keyword>
<evidence type="ECO:0000259" key="2">
    <source>
        <dbReference type="PROSITE" id="PS50844"/>
    </source>
</evidence>
<dbReference type="PANTHER" id="PTHR42966">
    <property type="entry name" value="N-ACETYLNEURAMINATE SYNTHASE"/>
    <property type="match status" value="1"/>
</dbReference>
<dbReference type="InterPro" id="IPR013785">
    <property type="entry name" value="Aldolase_TIM"/>
</dbReference>
<feature type="domain" description="AFP-like" evidence="2">
    <location>
        <begin position="296"/>
        <end position="354"/>
    </location>
</feature>
<dbReference type="Gene3D" id="3.20.20.70">
    <property type="entry name" value="Aldolase class I"/>
    <property type="match status" value="1"/>
</dbReference>
<dbReference type="SUPFAM" id="SSF51269">
    <property type="entry name" value="AFP III-like domain"/>
    <property type="match status" value="1"/>
</dbReference>
<dbReference type="InterPro" id="IPR036732">
    <property type="entry name" value="AFP_Neu5c_C_sf"/>
</dbReference>
<keyword evidence="1" id="KW-0547">Nucleotide-binding</keyword>
<dbReference type="InterPro" id="IPR020030">
    <property type="entry name" value="Pseudaminic_synth_PseI"/>
</dbReference>
<dbReference type="Pfam" id="PF03102">
    <property type="entry name" value="NeuB"/>
    <property type="match status" value="1"/>
</dbReference>
<dbReference type="EC" id="2.5.1.97" evidence="4"/>
<dbReference type="InterPro" id="IPR051690">
    <property type="entry name" value="PseI-like"/>
</dbReference>
<dbReference type="Pfam" id="PF21360">
    <property type="entry name" value="PylC-like_N"/>
    <property type="match status" value="1"/>
</dbReference>
<dbReference type="InterPro" id="IPR013974">
    <property type="entry name" value="SAF"/>
</dbReference>
<dbReference type="GO" id="GO:0047444">
    <property type="term" value="F:N-acylneuraminate-9-phosphate synthase activity"/>
    <property type="evidence" value="ECO:0007669"/>
    <property type="project" value="TreeGrafter"/>
</dbReference>
<dbReference type="PROSITE" id="PS50975">
    <property type="entry name" value="ATP_GRASP"/>
    <property type="match status" value="1"/>
</dbReference>
<dbReference type="CDD" id="cd11615">
    <property type="entry name" value="SAF_NeuB_like"/>
    <property type="match status" value="1"/>
</dbReference>
<organism evidence="4 5">
    <name type="scientific">Temperatibacter marinus</name>
    <dbReference type="NCBI Taxonomy" id="1456591"/>
    <lineage>
        <taxon>Bacteria</taxon>
        <taxon>Pseudomonadati</taxon>
        <taxon>Pseudomonadota</taxon>
        <taxon>Alphaproteobacteria</taxon>
        <taxon>Kordiimonadales</taxon>
        <taxon>Temperatibacteraceae</taxon>
        <taxon>Temperatibacter</taxon>
    </lineage>
</organism>
<dbReference type="EMBL" id="CP123872">
    <property type="protein sequence ID" value="WND01548.1"/>
    <property type="molecule type" value="Genomic_DNA"/>
</dbReference>
<dbReference type="Gene3D" id="3.90.1210.10">
    <property type="entry name" value="Antifreeze-like/N-acetylneuraminic acid synthase C-terminal domain"/>
    <property type="match status" value="1"/>
</dbReference>
<dbReference type="AlphaFoldDB" id="A0AA52EED9"/>
<dbReference type="InterPro" id="IPR013815">
    <property type="entry name" value="ATP_grasp_subdomain_1"/>
</dbReference>
<dbReference type="GO" id="GO:0005524">
    <property type="term" value="F:ATP binding"/>
    <property type="evidence" value="ECO:0007669"/>
    <property type="project" value="UniProtKB-UniRule"/>
</dbReference>
<dbReference type="InterPro" id="IPR057736">
    <property type="entry name" value="SAF_PseI/NeuA/NeuB"/>
</dbReference>
<dbReference type="NCBIfam" id="TIGR03586">
    <property type="entry name" value="PseI"/>
    <property type="match status" value="1"/>
</dbReference>
<dbReference type="RefSeq" id="WP_310797376.1">
    <property type="nucleotide sequence ID" value="NZ_CP123872.1"/>
</dbReference>
<dbReference type="PROSITE" id="PS50844">
    <property type="entry name" value="AFP_LIKE"/>
    <property type="match status" value="1"/>
</dbReference>
<dbReference type="InterPro" id="IPR006190">
    <property type="entry name" value="SAF_AFP_Neu5Ac"/>
</dbReference>
<evidence type="ECO:0000256" key="1">
    <source>
        <dbReference type="PROSITE-ProRule" id="PRU00409"/>
    </source>
</evidence>
<dbReference type="InterPro" id="IPR011761">
    <property type="entry name" value="ATP-grasp"/>
</dbReference>
<dbReference type="PANTHER" id="PTHR42966:SF2">
    <property type="entry name" value="PSEUDAMINIC ACID SYNTHASE"/>
    <property type="match status" value="1"/>
</dbReference>
<dbReference type="Gene3D" id="3.40.50.20">
    <property type="match status" value="1"/>
</dbReference>
<dbReference type="SUPFAM" id="SSF56059">
    <property type="entry name" value="Glutathione synthetase ATP-binding domain-like"/>
    <property type="match status" value="1"/>
</dbReference>
<evidence type="ECO:0000313" key="4">
    <source>
        <dbReference type="EMBL" id="WND01548.1"/>
    </source>
</evidence>
<dbReference type="Proteomes" id="UP001268683">
    <property type="component" value="Chromosome"/>
</dbReference>
<protein>
    <submittedName>
        <fullName evidence="4">Pseudaminic acid synthase</fullName>
        <ecNumber evidence="4">2.5.1.97</ecNumber>
    </submittedName>
</protein>
<evidence type="ECO:0000313" key="5">
    <source>
        <dbReference type="Proteomes" id="UP001268683"/>
    </source>
</evidence>
<dbReference type="InterPro" id="IPR013132">
    <property type="entry name" value="PseI/NeuA/B-like_N"/>
</dbReference>